<keyword evidence="17" id="KW-1185">Reference proteome</keyword>
<evidence type="ECO:0000256" key="4">
    <source>
        <dbReference type="ARBA" id="ARBA00012045"/>
    </source>
</evidence>
<evidence type="ECO:0000259" key="15">
    <source>
        <dbReference type="SMART" id="SM00478"/>
    </source>
</evidence>
<dbReference type="Gene3D" id="1.10.1670.10">
    <property type="entry name" value="Helix-hairpin-Helix base-excision DNA repair enzymes (C-terminal)"/>
    <property type="match status" value="1"/>
</dbReference>
<dbReference type="GO" id="GO:0000701">
    <property type="term" value="F:purine-specific mismatch base pair DNA N-glycosylase activity"/>
    <property type="evidence" value="ECO:0007669"/>
    <property type="project" value="UniProtKB-EC"/>
</dbReference>
<dbReference type="GO" id="GO:0034039">
    <property type="term" value="F:8-oxo-7,8-dihydroguanine DNA N-glycosylase activity"/>
    <property type="evidence" value="ECO:0007669"/>
    <property type="project" value="TreeGrafter"/>
</dbReference>
<feature type="domain" description="HhH-GPD" evidence="15">
    <location>
        <begin position="69"/>
        <end position="222"/>
    </location>
</feature>
<dbReference type="Pfam" id="PF00633">
    <property type="entry name" value="HHH"/>
    <property type="match status" value="1"/>
</dbReference>
<reference evidence="16 17" key="1">
    <citation type="submission" date="2019-07" db="EMBL/GenBank/DDBJ databases">
        <title>Tepidimonas charontis SPSP-6 draft genome.</title>
        <authorList>
            <person name="Da Costa M.S."/>
            <person name="Froufe H.J.C."/>
            <person name="Egas C."/>
            <person name="Albuquerque L."/>
        </authorList>
    </citation>
    <scope>NUCLEOTIDE SEQUENCE [LARGE SCALE GENOMIC DNA]</scope>
    <source>
        <strain evidence="16 17">SPSP-6</strain>
    </source>
</reference>
<evidence type="ECO:0000256" key="8">
    <source>
        <dbReference type="ARBA" id="ARBA00022763"/>
    </source>
</evidence>
<dbReference type="CDD" id="cd03431">
    <property type="entry name" value="NUDIX_DNA_Glycosylase_C-MutY"/>
    <property type="match status" value="1"/>
</dbReference>
<dbReference type="OrthoDB" id="9802365at2"/>
<comment type="catalytic activity">
    <reaction evidence="1 14">
        <text>Hydrolyzes free adenine bases from 7,8-dihydro-8-oxoguanine:adenine mismatched double-stranded DNA, leaving an apurinic site.</text>
        <dbReference type="EC" id="3.2.2.31"/>
    </reaction>
</comment>
<evidence type="ECO:0000256" key="1">
    <source>
        <dbReference type="ARBA" id="ARBA00000843"/>
    </source>
</evidence>
<dbReference type="Pfam" id="PF14815">
    <property type="entry name" value="NUDIX_4"/>
    <property type="match status" value="1"/>
</dbReference>
<dbReference type="SMART" id="SM00525">
    <property type="entry name" value="FES"/>
    <property type="match status" value="1"/>
</dbReference>
<organism evidence="16 17">
    <name type="scientific">Tepidimonas charontis</name>
    <dbReference type="NCBI Taxonomy" id="2267262"/>
    <lineage>
        <taxon>Bacteria</taxon>
        <taxon>Pseudomonadati</taxon>
        <taxon>Pseudomonadota</taxon>
        <taxon>Betaproteobacteria</taxon>
        <taxon>Burkholderiales</taxon>
        <taxon>Tepidimonas</taxon>
    </lineage>
</organism>
<dbReference type="Gene3D" id="3.90.79.10">
    <property type="entry name" value="Nucleoside Triphosphate Pyrophosphohydrolase"/>
    <property type="match status" value="1"/>
</dbReference>
<dbReference type="InterPro" id="IPR029119">
    <property type="entry name" value="MutY_C"/>
</dbReference>
<comment type="cofactor">
    <cofactor evidence="14">
        <name>[4Fe-4S] cluster</name>
        <dbReference type="ChEBI" id="CHEBI:49883"/>
    </cofactor>
    <text evidence="14">Binds 1 [4Fe-4S] cluster.</text>
</comment>
<dbReference type="InterPro" id="IPR015797">
    <property type="entry name" value="NUDIX_hydrolase-like_dom_sf"/>
</dbReference>
<comment type="similarity">
    <text evidence="3 14">Belongs to the Nth/MutY family.</text>
</comment>
<keyword evidence="7" id="KW-0479">Metal-binding</keyword>
<dbReference type="GO" id="GO:0006284">
    <property type="term" value="P:base-excision repair"/>
    <property type="evidence" value="ECO:0007669"/>
    <property type="project" value="UniProtKB-UniRule"/>
</dbReference>
<dbReference type="GO" id="GO:0051539">
    <property type="term" value="F:4 iron, 4 sulfur cluster binding"/>
    <property type="evidence" value="ECO:0007669"/>
    <property type="project" value="UniProtKB-UniRule"/>
</dbReference>
<dbReference type="GO" id="GO:0035485">
    <property type="term" value="F:adenine/guanine mispair binding"/>
    <property type="evidence" value="ECO:0007669"/>
    <property type="project" value="TreeGrafter"/>
</dbReference>
<evidence type="ECO:0000256" key="5">
    <source>
        <dbReference type="ARBA" id="ARBA00022023"/>
    </source>
</evidence>
<evidence type="ECO:0000256" key="11">
    <source>
        <dbReference type="ARBA" id="ARBA00023014"/>
    </source>
</evidence>
<dbReference type="InterPro" id="IPR004035">
    <property type="entry name" value="Endouclease-III_FeS-bd_BS"/>
</dbReference>
<dbReference type="PROSITE" id="PS00764">
    <property type="entry name" value="ENDONUCLEASE_III_1"/>
    <property type="match status" value="1"/>
</dbReference>
<keyword evidence="11" id="KW-0411">Iron-sulfur</keyword>
<dbReference type="SUPFAM" id="SSF48150">
    <property type="entry name" value="DNA-glycosylase"/>
    <property type="match status" value="1"/>
</dbReference>
<dbReference type="InterPro" id="IPR005760">
    <property type="entry name" value="A/G_AdeGlyc_MutY"/>
</dbReference>
<comment type="function">
    <text evidence="2">Adenine glycosylase active on G-A mispairs. MutY also corrects error-prone DNA synthesis past GO lesions which are due to the oxidatively damaged form of guanine: 7,8-dihydro-8-oxoguanine (8-oxo-dGTP).</text>
</comment>
<dbReference type="Proteomes" id="UP000318294">
    <property type="component" value="Unassembled WGS sequence"/>
</dbReference>
<dbReference type="InterPro" id="IPR011257">
    <property type="entry name" value="DNA_glycosylase"/>
</dbReference>
<dbReference type="AlphaFoldDB" id="A0A554XFP1"/>
<keyword evidence="10 14" id="KW-0408">Iron</keyword>
<dbReference type="Pfam" id="PF10576">
    <property type="entry name" value="EndIII_4Fe-2S"/>
    <property type="match status" value="1"/>
</dbReference>
<evidence type="ECO:0000256" key="3">
    <source>
        <dbReference type="ARBA" id="ARBA00008343"/>
    </source>
</evidence>
<dbReference type="PANTHER" id="PTHR42944:SF1">
    <property type="entry name" value="ADENINE DNA GLYCOSYLASE"/>
    <property type="match status" value="1"/>
</dbReference>
<dbReference type="EC" id="3.2.2.31" evidence="4 14"/>
<proteinExistence type="inferred from homology"/>
<dbReference type="GO" id="GO:0006298">
    <property type="term" value="P:mismatch repair"/>
    <property type="evidence" value="ECO:0007669"/>
    <property type="project" value="TreeGrafter"/>
</dbReference>
<dbReference type="GO" id="GO:0032357">
    <property type="term" value="F:oxidized purine DNA binding"/>
    <property type="evidence" value="ECO:0007669"/>
    <property type="project" value="TreeGrafter"/>
</dbReference>
<dbReference type="InterPro" id="IPR044298">
    <property type="entry name" value="MIG/MutY"/>
</dbReference>
<evidence type="ECO:0000256" key="13">
    <source>
        <dbReference type="ARBA" id="ARBA00023295"/>
    </source>
</evidence>
<dbReference type="SUPFAM" id="SSF55811">
    <property type="entry name" value="Nudix"/>
    <property type="match status" value="1"/>
</dbReference>
<dbReference type="EMBL" id="VJON01000016">
    <property type="protein sequence ID" value="TSE34650.1"/>
    <property type="molecule type" value="Genomic_DNA"/>
</dbReference>
<evidence type="ECO:0000256" key="7">
    <source>
        <dbReference type="ARBA" id="ARBA00022723"/>
    </source>
</evidence>
<keyword evidence="6" id="KW-0004">4Fe-4S</keyword>
<name>A0A554XFP1_9BURK</name>
<dbReference type="NCBIfam" id="TIGR01084">
    <property type="entry name" value="mutY"/>
    <property type="match status" value="1"/>
</dbReference>
<keyword evidence="12" id="KW-0234">DNA repair</keyword>
<keyword evidence="13 14" id="KW-0326">Glycosidase</keyword>
<evidence type="ECO:0000313" key="17">
    <source>
        <dbReference type="Proteomes" id="UP000318294"/>
    </source>
</evidence>
<evidence type="ECO:0000256" key="9">
    <source>
        <dbReference type="ARBA" id="ARBA00022801"/>
    </source>
</evidence>
<protein>
    <recommendedName>
        <fullName evidence="5 14">Adenine DNA glycosylase</fullName>
        <ecNumber evidence="4 14">3.2.2.31</ecNumber>
    </recommendedName>
</protein>
<evidence type="ECO:0000256" key="10">
    <source>
        <dbReference type="ARBA" id="ARBA00023004"/>
    </source>
</evidence>
<sequence length="396" mass="43666">MGTNEPVTTVAGEHGDGQVGRLALDHVTAGGAASDLFARVVAWQRRCGRHDLPWQRTRDPYRVWLSEIMLQQTQVRTVRGYYERFLQRFPDVQALAAAELDEVLALWSGLGYYSRARHLHACARWVVQRYGGRFPADADALAALPGIGPSTAAAIAAFCFGQRRSILDGNVRRVLTRLWAWDDTTAAGRRRLWQAAQDAIAPTASAEDMAAYTQGLMDLGATVCTRSRPRCGACPLADRCAAHGAGQPEAWPRPRPATARQSLTWWLPLFEAPDGRWWLQRRPGRGVWAGLWAPPVLTAAPALAAWRQAGVEVRAETPFRHALTHRELTLHPLRCRWGWGRGPDDRGSPPALPAEVGAPDQGAWWSPAQALSLGLPAPVRRWLQKLVSDSCPSNSR</sequence>
<evidence type="ECO:0000256" key="2">
    <source>
        <dbReference type="ARBA" id="ARBA00002933"/>
    </source>
</evidence>
<dbReference type="InterPro" id="IPR000445">
    <property type="entry name" value="HhH_motif"/>
</dbReference>
<comment type="caution">
    <text evidence="16">The sequence shown here is derived from an EMBL/GenBank/DDBJ whole genome shotgun (WGS) entry which is preliminary data.</text>
</comment>
<dbReference type="CDD" id="cd00056">
    <property type="entry name" value="ENDO3c"/>
    <property type="match status" value="1"/>
</dbReference>
<evidence type="ECO:0000256" key="14">
    <source>
        <dbReference type="RuleBase" id="RU365096"/>
    </source>
</evidence>
<dbReference type="InterPro" id="IPR023170">
    <property type="entry name" value="HhH_base_excis_C"/>
</dbReference>
<evidence type="ECO:0000256" key="12">
    <source>
        <dbReference type="ARBA" id="ARBA00023204"/>
    </source>
</evidence>
<dbReference type="FunFam" id="1.10.340.30:FF:000002">
    <property type="entry name" value="Adenine DNA glycosylase"/>
    <property type="match status" value="1"/>
</dbReference>
<dbReference type="Gene3D" id="1.10.340.30">
    <property type="entry name" value="Hypothetical protein, domain 2"/>
    <property type="match status" value="1"/>
</dbReference>
<evidence type="ECO:0000313" key="16">
    <source>
        <dbReference type="EMBL" id="TSE34650.1"/>
    </source>
</evidence>
<dbReference type="InterPro" id="IPR003651">
    <property type="entry name" value="Endonuclease3_FeS-loop_motif"/>
</dbReference>
<keyword evidence="8 14" id="KW-0227">DNA damage</keyword>
<evidence type="ECO:0000256" key="6">
    <source>
        <dbReference type="ARBA" id="ARBA00022485"/>
    </source>
</evidence>
<dbReference type="InterPro" id="IPR003265">
    <property type="entry name" value="HhH-GPD_domain"/>
</dbReference>
<dbReference type="RefSeq" id="WP_144328242.1">
    <property type="nucleotide sequence ID" value="NZ_VJON01000016.1"/>
</dbReference>
<keyword evidence="9 16" id="KW-0378">Hydrolase</keyword>
<dbReference type="GO" id="GO:0046872">
    <property type="term" value="F:metal ion binding"/>
    <property type="evidence" value="ECO:0007669"/>
    <property type="project" value="UniProtKB-UniRule"/>
</dbReference>
<dbReference type="Pfam" id="PF00730">
    <property type="entry name" value="HhH-GPD"/>
    <property type="match status" value="1"/>
</dbReference>
<dbReference type="PANTHER" id="PTHR42944">
    <property type="entry name" value="ADENINE DNA GLYCOSYLASE"/>
    <property type="match status" value="1"/>
</dbReference>
<gene>
    <name evidence="16" type="primary">mutY</name>
    <name evidence="16" type="ORF">Tchar_01288</name>
</gene>
<accession>A0A554XFP1</accession>
<dbReference type="SMART" id="SM00478">
    <property type="entry name" value="ENDO3c"/>
    <property type="match status" value="1"/>
</dbReference>